<evidence type="ECO:0000256" key="1">
    <source>
        <dbReference type="SAM" id="MobiDB-lite"/>
    </source>
</evidence>
<dbReference type="AlphaFoldDB" id="A0A2P5DBC9"/>
<accession>A0A2P5DBC9</accession>
<dbReference type="OrthoDB" id="1432783at2759"/>
<evidence type="ECO:0000313" key="2">
    <source>
        <dbReference type="EMBL" id="PON70599.1"/>
    </source>
</evidence>
<name>A0A2P5DBC9_PARAD</name>
<evidence type="ECO:0008006" key="4">
    <source>
        <dbReference type="Google" id="ProtNLM"/>
    </source>
</evidence>
<dbReference type="EMBL" id="JXTB01000049">
    <property type="protein sequence ID" value="PON70599.1"/>
    <property type="molecule type" value="Genomic_DNA"/>
</dbReference>
<sequence>MLTPPQHERPRERPAQQLEQGIQILETGNCDQPKARQEHRRDCISKGKGKVIDLPLVSSIESSSTNRDREQPSRRATINHNYLEHKQKRQSRSVFERISRESRQNPTDLRQHLDQSQHTLPNQPALYRESDQRPLLPQVRENVLPLNVDIHNLKIALDALAGWNDELVDGYRQSPFSEEVRAAALPAGFKLPTINTFDEKTDPQDHMDHFSDLMELHHVDDLAHCKCFAAAKNFTVPLVSLSAIRQGSEETLRSYLNRFTSKLAKVNNPPEGGV</sequence>
<feature type="region of interest" description="Disordered" evidence="1">
    <location>
        <begin position="26"/>
        <end position="117"/>
    </location>
</feature>
<organism evidence="2 3">
    <name type="scientific">Parasponia andersonii</name>
    <name type="common">Sponia andersonii</name>
    <dbReference type="NCBI Taxonomy" id="3476"/>
    <lineage>
        <taxon>Eukaryota</taxon>
        <taxon>Viridiplantae</taxon>
        <taxon>Streptophyta</taxon>
        <taxon>Embryophyta</taxon>
        <taxon>Tracheophyta</taxon>
        <taxon>Spermatophyta</taxon>
        <taxon>Magnoliopsida</taxon>
        <taxon>eudicotyledons</taxon>
        <taxon>Gunneridae</taxon>
        <taxon>Pentapetalae</taxon>
        <taxon>rosids</taxon>
        <taxon>fabids</taxon>
        <taxon>Rosales</taxon>
        <taxon>Cannabaceae</taxon>
        <taxon>Parasponia</taxon>
    </lineage>
</organism>
<reference evidence="3" key="1">
    <citation type="submission" date="2016-06" db="EMBL/GenBank/DDBJ databases">
        <title>Parallel loss of symbiosis genes in relatives of nitrogen-fixing non-legume Parasponia.</title>
        <authorList>
            <person name="Van Velzen R."/>
            <person name="Holmer R."/>
            <person name="Bu F."/>
            <person name="Rutten L."/>
            <person name="Van Zeijl A."/>
            <person name="Liu W."/>
            <person name="Santuari L."/>
            <person name="Cao Q."/>
            <person name="Sharma T."/>
            <person name="Shen D."/>
            <person name="Roswanjaya Y."/>
            <person name="Wardhani T."/>
            <person name="Kalhor M.S."/>
            <person name="Jansen J."/>
            <person name="Van den Hoogen J."/>
            <person name="Gungor B."/>
            <person name="Hartog M."/>
            <person name="Hontelez J."/>
            <person name="Verver J."/>
            <person name="Yang W.-C."/>
            <person name="Schijlen E."/>
            <person name="Repin R."/>
            <person name="Schilthuizen M."/>
            <person name="Schranz E."/>
            <person name="Heidstra R."/>
            <person name="Miyata K."/>
            <person name="Fedorova E."/>
            <person name="Kohlen W."/>
            <person name="Bisseling T."/>
            <person name="Smit S."/>
            <person name="Geurts R."/>
        </authorList>
    </citation>
    <scope>NUCLEOTIDE SEQUENCE [LARGE SCALE GENOMIC DNA]</scope>
    <source>
        <strain evidence="3">cv. WU1-14</strain>
    </source>
</reference>
<comment type="caution">
    <text evidence="2">The sequence shown here is derived from an EMBL/GenBank/DDBJ whole genome shotgun (WGS) entry which is preliminary data.</text>
</comment>
<dbReference type="Proteomes" id="UP000237105">
    <property type="component" value="Unassembled WGS sequence"/>
</dbReference>
<feature type="compositionally biased region" description="Basic and acidic residues" evidence="1">
    <location>
        <begin position="33"/>
        <end position="45"/>
    </location>
</feature>
<keyword evidence="3" id="KW-1185">Reference proteome</keyword>
<feature type="compositionally biased region" description="Basic and acidic residues" evidence="1">
    <location>
        <begin position="94"/>
        <end position="115"/>
    </location>
</feature>
<gene>
    <name evidence="2" type="ORF">PanWU01x14_079730</name>
</gene>
<protein>
    <recommendedName>
        <fullName evidence="4">Retrotransposon gag domain-containing protein</fullName>
    </recommendedName>
</protein>
<proteinExistence type="predicted"/>
<evidence type="ECO:0000313" key="3">
    <source>
        <dbReference type="Proteomes" id="UP000237105"/>
    </source>
</evidence>